<keyword evidence="3" id="KW-1185">Reference proteome</keyword>
<comment type="caution">
    <text evidence="2">The sequence shown here is derived from an EMBL/GenBank/DDBJ whole genome shotgun (WGS) entry which is preliminary data.</text>
</comment>
<proteinExistence type="predicted"/>
<evidence type="ECO:0000313" key="3">
    <source>
        <dbReference type="Proteomes" id="UP001171945"/>
    </source>
</evidence>
<dbReference type="EMBL" id="JAUCGM010000046">
    <property type="protein sequence ID" value="MDM8562052.1"/>
    <property type="molecule type" value="Genomic_DNA"/>
</dbReference>
<dbReference type="Proteomes" id="UP001171945">
    <property type="component" value="Unassembled WGS sequence"/>
</dbReference>
<sequence>MQYLFKNCRWWFFVLLVIFGGVGCEQDIKINPDYNELVHKINPETLDLIYDKLEKLRKDIEKSLDKLSENNILRVEESAKRLEEKAKRDILEIEAQLNKDINVFVDRVEEKYRSAARQAFQQINKMRAEALVDLRYSVGFIDEKLEKRITQITLVLMEALTRLDETADKFRPEKLRSEIIEPTFAELDELTTDIVQHINQLVDKVGCKVGGTVINLEEALKRAARTMPQGMVTGISPNNQPCQSCKVSGSSSPNQSCEAGKLSPNQRECCCCREEDLLDKNNKPLMMTDIKLFRYNVCMLESELDVDSKVSSVTDAYATIQKWAMDVYCKSDLSRVTPESLPIQEIMIEAAARANERYLFWSKYKKRRTK</sequence>
<dbReference type="PROSITE" id="PS51257">
    <property type="entry name" value="PROKAR_LIPOPROTEIN"/>
    <property type="match status" value="1"/>
</dbReference>
<evidence type="ECO:0000256" key="1">
    <source>
        <dbReference type="SAM" id="Coils"/>
    </source>
</evidence>
<accession>A0ABT7VQW6</accession>
<evidence type="ECO:0008006" key="4">
    <source>
        <dbReference type="Google" id="ProtNLM"/>
    </source>
</evidence>
<name>A0ABT7VQW6_9GAMM</name>
<organism evidence="2 3">
    <name type="scientific">Candidatus Marithioploca araucensis</name>
    <dbReference type="NCBI Taxonomy" id="70273"/>
    <lineage>
        <taxon>Bacteria</taxon>
        <taxon>Pseudomonadati</taxon>
        <taxon>Pseudomonadota</taxon>
        <taxon>Gammaproteobacteria</taxon>
        <taxon>Thiotrichales</taxon>
        <taxon>Thiotrichaceae</taxon>
        <taxon>Candidatus Marithioploca</taxon>
    </lineage>
</organism>
<protein>
    <recommendedName>
        <fullName evidence="4">Lipoprotein</fullName>
    </recommendedName>
</protein>
<feature type="coiled-coil region" evidence="1">
    <location>
        <begin position="46"/>
        <end position="99"/>
    </location>
</feature>
<gene>
    <name evidence="2" type="ORF">QUF54_01725</name>
</gene>
<evidence type="ECO:0000313" key="2">
    <source>
        <dbReference type="EMBL" id="MDM8562052.1"/>
    </source>
</evidence>
<keyword evidence="1" id="KW-0175">Coiled coil</keyword>
<reference evidence="2" key="1">
    <citation type="submission" date="2023-06" db="EMBL/GenBank/DDBJ databases">
        <title>Uncultivated large filamentous bacteria from sulfidic sediments reveal new species and different genomic features in energy metabolism and defense.</title>
        <authorList>
            <person name="Fonseca A."/>
        </authorList>
    </citation>
    <scope>NUCLEOTIDE SEQUENCE</scope>
    <source>
        <strain evidence="2">HSG4</strain>
    </source>
</reference>